<accession>A0A4D7B5M1</accession>
<keyword evidence="3" id="KW-0029">Amino-acid transport</keyword>
<keyword evidence="7" id="KW-1185">Reference proteome</keyword>
<evidence type="ECO:0000313" key="6">
    <source>
        <dbReference type="EMBL" id="QCI68321.1"/>
    </source>
</evidence>
<dbReference type="CDD" id="cd06327">
    <property type="entry name" value="PBP1_SBP-like"/>
    <property type="match status" value="1"/>
</dbReference>
<dbReference type="Pfam" id="PF13458">
    <property type="entry name" value="Peripla_BP_6"/>
    <property type="match status" value="1"/>
</dbReference>
<dbReference type="KEGG" id="pstg:E8M01_31315"/>
<keyword evidence="2" id="KW-0732">Signal</keyword>
<evidence type="ECO:0000256" key="4">
    <source>
        <dbReference type="SAM" id="MobiDB-lite"/>
    </source>
</evidence>
<dbReference type="Proteomes" id="UP000298781">
    <property type="component" value="Chromosome"/>
</dbReference>
<evidence type="ECO:0000256" key="1">
    <source>
        <dbReference type="ARBA" id="ARBA00010062"/>
    </source>
</evidence>
<dbReference type="PANTHER" id="PTHR30483">
    <property type="entry name" value="LEUCINE-SPECIFIC-BINDING PROTEIN"/>
    <property type="match status" value="1"/>
</dbReference>
<reference evidence="6 7" key="1">
    <citation type="submission" date="2019-04" db="EMBL/GenBank/DDBJ databases">
        <title>Phreatobacter aquaticus sp. nov.</title>
        <authorList>
            <person name="Choi A."/>
        </authorList>
    </citation>
    <scope>NUCLEOTIDE SEQUENCE [LARGE SCALE GENOMIC DNA]</scope>
    <source>
        <strain evidence="6 7">KCTC 52518</strain>
    </source>
</reference>
<dbReference type="PANTHER" id="PTHR30483:SF6">
    <property type="entry name" value="PERIPLASMIC BINDING PROTEIN OF ABC TRANSPORTER FOR NATURAL AMINO ACIDS"/>
    <property type="match status" value="1"/>
</dbReference>
<dbReference type="SUPFAM" id="SSF53822">
    <property type="entry name" value="Periplasmic binding protein-like I"/>
    <property type="match status" value="1"/>
</dbReference>
<feature type="domain" description="Leucine-binding protein" evidence="5">
    <location>
        <begin position="68"/>
        <end position="405"/>
    </location>
</feature>
<keyword evidence="3" id="KW-0813">Transport</keyword>
<evidence type="ECO:0000259" key="5">
    <source>
        <dbReference type="Pfam" id="PF13458"/>
    </source>
</evidence>
<organism evidence="6 7">
    <name type="scientific">Phreatobacter stygius</name>
    <dbReference type="NCBI Taxonomy" id="1940610"/>
    <lineage>
        <taxon>Bacteria</taxon>
        <taxon>Pseudomonadati</taxon>
        <taxon>Pseudomonadota</taxon>
        <taxon>Alphaproteobacteria</taxon>
        <taxon>Hyphomicrobiales</taxon>
        <taxon>Phreatobacteraceae</taxon>
        <taxon>Phreatobacter</taxon>
    </lineage>
</organism>
<dbReference type="GO" id="GO:0006865">
    <property type="term" value="P:amino acid transport"/>
    <property type="evidence" value="ECO:0007669"/>
    <property type="project" value="UniProtKB-KW"/>
</dbReference>
<protein>
    <submittedName>
        <fullName evidence="6">ABC transporter substrate-binding protein</fullName>
    </submittedName>
</protein>
<name>A0A4D7B5M1_9HYPH</name>
<sequence>MTCPVENSMPGSSDRSDRLRERGGQAMRSWIMRSWIMRSWIMRSWTFAAVLAAALVATASHAQTPQRPLKIGVLTDMTGILSSALGPGSVDGARMAIEDFGGNMFGRPIELVVGDHQNKPDIGSGLTRRWFDEGGVDVIVDIGNSAVALAVRELVQSKNRIALYVGASSADLTGKACSPNTAQWSHDTYLFANALPAELMRQGKKKWFLIVQDWAFGHALQRDVGKVVTDGGGQVMDSVRHPPGTLDYSSMLLRAQASGADVIAFLSAGQDLSNMIKQASEFGLAGSAQQLVAPAFLLSDAHGLGPQMAQGIVFSTVWYWNLNPEARAWSERFFARNRFMPTEAHAGTYSAVSHYLKAVSAAGTSRHDAVMARMHDMPVNDFYTRNARLRPDGRLMRTAYLAQMKTPAQSREPWDYYTILSEVPAERAFRPESEQACSLPAR</sequence>
<comment type="similarity">
    <text evidence="1">Belongs to the leucine-binding protein family.</text>
</comment>
<dbReference type="Gene3D" id="3.40.50.2300">
    <property type="match status" value="2"/>
</dbReference>
<dbReference type="EMBL" id="CP039690">
    <property type="protein sequence ID" value="QCI68321.1"/>
    <property type="molecule type" value="Genomic_DNA"/>
</dbReference>
<evidence type="ECO:0000313" key="7">
    <source>
        <dbReference type="Proteomes" id="UP000298781"/>
    </source>
</evidence>
<gene>
    <name evidence="6" type="ORF">E8M01_31315</name>
</gene>
<proteinExistence type="inferred from homology"/>
<dbReference type="InterPro" id="IPR051010">
    <property type="entry name" value="BCAA_transport"/>
</dbReference>
<dbReference type="AlphaFoldDB" id="A0A4D7B5M1"/>
<evidence type="ECO:0000256" key="3">
    <source>
        <dbReference type="ARBA" id="ARBA00022970"/>
    </source>
</evidence>
<dbReference type="OrthoDB" id="8438289at2"/>
<feature type="region of interest" description="Disordered" evidence="4">
    <location>
        <begin position="1"/>
        <end position="21"/>
    </location>
</feature>
<dbReference type="InterPro" id="IPR028081">
    <property type="entry name" value="Leu-bd"/>
</dbReference>
<evidence type="ECO:0000256" key="2">
    <source>
        <dbReference type="ARBA" id="ARBA00022729"/>
    </source>
</evidence>
<dbReference type="InterPro" id="IPR028082">
    <property type="entry name" value="Peripla_BP_I"/>
</dbReference>